<evidence type="ECO:0000256" key="1">
    <source>
        <dbReference type="ARBA" id="ARBA00004167"/>
    </source>
</evidence>
<keyword evidence="12" id="KW-1185">Reference proteome</keyword>
<keyword evidence="7 9" id="KW-0811">Translocation</keyword>
<evidence type="ECO:0000256" key="6">
    <source>
        <dbReference type="ARBA" id="ARBA00022989"/>
    </source>
</evidence>
<dbReference type="PRINTS" id="PR01506">
    <property type="entry name" value="TATBPROTEIN"/>
</dbReference>
<feature type="compositionally biased region" description="Basic and acidic residues" evidence="10">
    <location>
        <begin position="71"/>
        <end position="95"/>
    </location>
</feature>
<keyword evidence="6 9" id="KW-1133">Transmembrane helix</keyword>
<dbReference type="NCBIfam" id="TIGR01410">
    <property type="entry name" value="tatB"/>
    <property type="match status" value="1"/>
</dbReference>
<keyword evidence="5 9" id="KW-0653">Protein transport</keyword>
<organism evidence="11 12">
    <name type="scientific">Fulvimarina uroteuthidis</name>
    <dbReference type="NCBI Taxonomy" id="3098149"/>
    <lineage>
        <taxon>Bacteria</taxon>
        <taxon>Pseudomonadati</taxon>
        <taxon>Pseudomonadota</taxon>
        <taxon>Alphaproteobacteria</taxon>
        <taxon>Hyphomicrobiales</taxon>
        <taxon>Aurantimonadaceae</taxon>
        <taxon>Fulvimarina</taxon>
    </lineage>
</organism>
<gene>
    <name evidence="9 11" type="primary">tatB</name>
    <name evidence="11" type="ORF">U0C82_15780</name>
</gene>
<dbReference type="EMBL" id="JAXLPB010000005">
    <property type="protein sequence ID" value="MDY8110602.1"/>
    <property type="molecule type" value="Genomic_DNA"/>
</dbReference>
<accession>A0ABU5I5E8</accession>
<proteinExistence type="inferred from homology"/>
<evidence type="ECO:0000256" key="7">
    <source>
        <dbReference type="ARBA" id="ARBA00023010"/>
    </source>
</evidence>
<comment type="similarity">
    <text evidence="9">Belongs to the TatB family.</text>
</comment>
<evidence type="ECO:0000313" key="11">
    <source>
        <dbReference type="EMBL" id="MDY8110602.1"/>
    </source>
</evidence>
<keyword evidence="2 9" id="KW-0813">Transport</keyword>
<comment type="caution">
    <text evidence="11">The sequence shown here is derived from an EMBL/GenBank/DDBJ whole genome shotgun (WGS) entry which is preliminary data.</text>
</comment>
<comment type="subunit">
    <text evidence="9">The Tat system comprises two distinct complexes: a TatABC complex, containing multiple copies of TatA, TatB and TatC subunits, and a separate TatA complex, containing only TatA subunits. Substrates initially bind to the TatABC complex, which probably triggers association of the separate TatA complex to form the active translocon.</text>
</comment>
<evidence type="ECO:0000313" key="12">
    <source>
        <dbReference type="Proteomes" id="UP001294412"/>
    </source>
</evidence>
<evidence type="ECO:0000256" key="2">
    <source>
        <dbReference type="ARBA" id="ARBA00022448"/>
    </source>
</evidence>
<reference evidence="11 12" key="1">
    <citation type="submission" date="2023-12" db="EMBL/GenBank/DDBJ databases">
        <title>Description of Novel Strain Fulvimarina sp. 2208YS6-2-32 isolated from Uroteuthis (Photololigo) edulis.</title>
        <authorList>
            <person name="Park J.-S."/>
        </authorList>
    </citation>
    <scope>NUCLEOTIDE SEQUENCE [LARGE SCALE GENOMIC DNA]</scope>
    <source>
        <strain evidence="11 12">2208YS6-2-32</strain>
    </source>
</reference>
<dbReference type="InterPro" id="IPR003369">
    <property type="entry name" value="TatA/B/E"/>
</dbReference>
<dbReference type="InterPro" id="IPR018448">
    <property type="entry name" value="TatB"/>
</dbReference>
<evidence type="ECO:0000256" key="9">
    <source>
        <dbReference type="HAMAP-Rule" id="MF_00237"/>
    </source>
</evidence>
<protein>
    <recommendedName>
        <fullName evidence="9">Sec-independent protein translocase protein TatB</fullName>
    </recommendedName>
</protein>
<dbReference type="Proteomes" id="UP001294412">
    <property type="component" value="Unassembled WGS sequence"/>
</dbReference>
<evidence type="ECO:0000256" key="10">
    <source>
        <dbReference type="SAM" id="MobiDB-lite"/>
    </source>
</evidence>
<name>A0ABU5I5E8_9HYPH</name>
<feature type="region of interest" description="Disordered" evidence="10">
    <location>
        <begin position="71"/>
        <end position="164"/>
    </location>
</feature>
<evidence type="ECO:0000256" key="5">
    <source>
        <dbReference type="ARBA" id="ARBA00022927"/>
    </source>
</evidence>
<comment type="subcellular location">
    <subcellularLocation>
        <location evidence="9">Cell membrane</location>
        <topology evidence="9">Single-pass membrane protein</topology>
    </subcellularLocation>
    <subcellularLocation>
        <location evidence="1">Membrane</location>
        <topology evidence="1">Single-pass membrane protein</topology>
    </subcellularLocation>
</comment>
<keyword evidence="3 9" id="KW-1003">Cell membrane</keyword>
<sequence length="164" mass="18158">MFLDIGWTEMLVVAVVLIVVVGPKDLPGMLRAFGRTMKQFRSMAGDFRKQFDEALKEAELDEVRKSVDEVRSLDPRRQMREAMKPMHEIGDDIRSSVRAATKMPADHIEPAKSEPTTAPPLKTSPVEMEPLDKRAGSSETPVPATGRSDAPGGQPDTKPMERNS</sequence>
<keyword evidence="4 9" id="KW-0812">Transmembrane</keyword>
<evidence type="ECO:0000256" key="8">
    <source>
        <dbReference type="ARBA" id="ARBA00023136"/>
    </source>
</evidence>
<dbReference type="PANTHER" id="PTHR33162">
    <property type="entry name" value="SEC-INDEPENDENT PROTEIN TRANSLOCASE PROTEIN TATA, CHLOROPLASTIC"/>
    <property type="match status" value="1"/>
</dbReference>
<evidence type="ECO:0000256" key="4">
    <source>
        <dbReference type="ARBA" id="ARBA00022692"/>
    </source>
</evidence>
<evidence type="ECO:0000256" key="3">
    <source>
        <dbReference type="ARBA" id="ARBA00022475"/>
    </source>
</evidence>
<comment type="function">
    <text evidence="9">Part of the twin-arginine translocation (Tat) system that transports large folded proteins containing a characteristic twin-arginine motif in their signal peptide across membranes. Together with TatC, TatB is part of a receptor directly interacting with Tat signal peptides. TatB may form an oligomeric binding site that transiently accommodates folded Tat precursor proteins before their translocation.</text>
</comment>
<dbReference type="Pfam" id="PF02416">
    <property type="entry name" value="TatA_B_E"/>
    <property type="match status" value="1"/>
</dbReference>
<keyword evidence="8 9" id="KW-0472">Membrane</keyword>
<dbReference type="Gene3D" id="1.20.5.3310">
    <property type="match status" value="1"/>
</dbReference>
<dbReference type="RefSeq" id="WP_322188325.1">
    <property type="nucleotide sequence ID" value="NZ_JAXLPB010000005.1"/>
</dbReference>
<dbReference type="HAMAP" id="MF_00237">
    <property type="entry name" value="TatB"/>
    <property type="match status" value="1"/>
</dbReference>
<dbReference type="PANTHER" id="PTHR33162:SF1">
    <property type="entry name" value="SEC-INDEPENDENT PROTEIN TRANSLOCASE PROTEIN TATA, CHLOROPLASTIC"/>
    <property type="match status" value="1"/>
</dbReference>